<comment type="caution">
    <text evidence="1">The sequence shown here is derived from an EMBL/GenBank/DDBJ whole genome shotgun (WGS) entry which is preliminary data.</text>
</comment>
<evidence type="ECO:0000313" key="1">
    <source>
        <dbReference type="EMBL" id="PKU53049.1"/>
    </source>
</evidence>
<name>A0A2I0V414_9BACI</name>
<dbReference type="RefSeq" id="WP_080717164.1">
    <property type="nucleotide sequence ID" value="NZ_JAZBNI010000003.1"/>
</dbReference>
<dbReference type="AlphaFoldDB" id="A0A2I0V414"/>
<reference evidence="1 2" key="1">
    <citation type="submission" date="2017-10" db="EMBL/GenBank/DDBJ databases">
        <title>Draft genome of Lysinibacillus fusiformis strain Juneja, a laboratory-derived pathogen of Drosophila melanogaster.</title>
        <authorList>
            <person name="Smith B.R."/>
            <person name="Unckless R.L."/>
        </authorList>
    </citation>
    <scope>NUCLEOTIDE SEQUENCE [LARGE SCALE GENOMIC DNA]</scope>
    <source>
        <strain evidence="1 2">Juneja</strain>
    </source>
</reference>
<organism evidence="1 2">
    <name type="scientific">Lysinibacillus fusiformis</name>
    <dbReference type="NCBI Taxonomy" id="28031"/>
    <lineage>
        <taxon>Bacteria</taxon>
        <taxon>Bacillati</taxon>
        <taxon>Bacillota</taxon>
        <taxon>Bacilli</taxon>
        <taxon>Bacillales</taxon>
        <taxon>Bacillaceae</taxon>
        <taxon>Lysinibacillus</taxon>
    </lineage>
</organism>
<accession>A0A2I0V414</accession>
<protein>
    <submittedName>
        <fullName evidence="1">Uncharacterized protein</fullName>
    </submittedName>
</protein>
<proteinExistence type="predicted"/>
<gene>
    <name evidence="1" type="ORF">CRI88_01580</name>
</gene>
<dbReference type="EMBL" id="PDFK01000001">
    <property type="protein sequence ID" value="PKU53049.1"/>
    <property type="molecule type" value="Genomic_DNA"/>
</dbReference>
<evidence type="ECO:0000313" key="2">
    <source>
        <dbReference type="Proteomes" id="UP000234956"/>
    </source>
</evidence>
<sequence>MAKAIQKKVESMESKNVEKVISSNLPKFTKEQLSKSQKYKDRRDALNALLEKEKTYSFAQVDEILKKFDKGGN</sequence>
<dbReference type="Proteomes" id="UP000234956">
    <property type="component" value="Unassembled WGS sequence"/>
</dbReference>